<evidence type="ECO:0000256" key="1">
    <source>
        <dbReference type="SAM" id="MobiDB-lite"/>
    </source>
</evidence>
<accession>A0A0F7SSF0</accession>
<evidence type="ECO:0000313" key="2">
    <source>
        <dbReference type="EMBL" id="CED85117.1"/>
    </source>
</evidence>
<proteinExistence type="predicted"/>
<feature type="compositionally biased region" description="Polar residues" evidence="1">
    <location>
        <begin position="1"/>
        <end position="15"/>
    </location>
</feature>
<feature type="compositionally biased region" description="Low complexity" evidence="1">
    <location>
        <begin position="22"/>
        <end position="32"/>
    </location>
</feature>
<dbReference type="EMBL" id="LN483332">
    <property type="protein sequence ID" value="CED85117.1"/>
    <property type="molecule type" value="Genomic_DNA"/>
</dbReference>
<name>A0A0F7SSF0_PHARH</name>
<dbReference type="AlphaFoldDB" id="A0A0F7SSF0"/>
<reference evidence="2" key="1">
    <citation type="submission" date="2014-08" db="EMBL/GenBank/DDBJ databases">
        <authorList>
            <person name="Sharma Rahul"/>
            <person name="Thines Marco"/>
        </authorList>
    </citation>
    <scope>NUCLEOTIDE SEQUENCE</scope>
</reference>
<feature type="region of interest" description="Disordered" evidence="1">
    <location>
        <begin position="1"/>
        <end position="86"/>
    </location>
</feature>
<sequence>MPSQTLPSLALNSSGHLALTGDTSPTDLSLSSPPSPNVYQPRIRSPLTTPAVTDGSFGFPSASSKPSVQMIERRPSPPSFPRSRPLRPAVVRLTNIDDPVKKAIVPLNQKSRIGGNGLGLSTGTGPRKAKILTGRSMKNCFELNLSGRELARSD</sequence>
<organism evidence="2">
    <name type="scientific">Phaffia rhodozyma</name>
    <name type="common">Yeast</name>
    <name type="synonym">Xanthophyllomyces dendrorhous</name>
    <dbReference type="NCBI Taxonomy" id="264483"/>
    <lineage>
        <taxon>Eukaryota</taxon>
        <taxon>Fungi</taxon>
        <taxon>Dikarya</taxon>
        <taxon>Basidiomycota</taxon>
        <taxon>Agaricomycotina</taxon>
        <taxon>Tremellomycetes</taxon>
        <taxon>Cystofilobasidiales</taxon>
        <taxon>Mrakiaceae</taxon>
        <taxon>Phaffia</taxon>
    </lineage>
</organism>
<protein>
    <submittedName>
        <fullName evidence="2">Uncharacterized protein</fullName>
    </submittedName>
</protein>